<evidence type="ECO:0000313" key="9">
    <source>
        <dbReference type="EMBL" id="QNP41042.1"/>
    </source>
</evidence>
<proteinExistence type="inferred from homology"/>
<dbReference type="GO" id="GO:0046872">
    <property type="term" value="F:metal ion binding"/>
    <property type="evidence" value="ECO:0007669"/>
    <property type="project" value="UniProtKB-KW"/>
</dbReference>
<dbReference type="NCBIfam" id="TIGR03413">
    <property type="entry name" value="GSH_gloB"/>
    <property type="match status" value="1"/>
</dbReference>
<feature type="binding site" evidence="7">
    <location>
        <position position="52"/>
    </location>
    <ligand>
        <name>Zn(2+)</name>
        <dbReference type="ChEBI" id="CHEBI:29105"/>
        <label>1</label>
    </ligand>
</feature>
<dbReference type="Proteomes" id="UP000516018">
    <property type="component" value="Chromosome"/>
</dbReference>
<feature type="binding site" evidence="7">
    <location>
        <position position="57"/>
    </location>
    <ligand>
        <name>Zn(2+)</name>
        <dbReference type="ChEBI" id="CHEBI:29105"/>
        <label>2</label>
    </ligand>
</feature>
<comment type="function">
    <text evidence="7">Thiolesterase that catalyzes the hydrolysis of S-D-lactoyl-glutathione to form glutathione and D-lactic acid.</text>
</comment>
<evidence type="ECO:0000256" key="2">
    <source>
        <dbReference type="ARBA" id="ARBA00004963"/>
    </source>
</evidence>
<dbReference type="InterPro" id="IPR017782">
    <property type="entry name" value="Hydroxyacylglutathione_Hdrlase"/>
</dbReference>
<gene>
    <name evidence="7 9" type="primary">gloB</name>
    <name evidence="9" type="ORF">H8B22_02025</name>
</gene>
<feature type="binding site" evidence="7">
    <location>
        <position position="126"/>
    </location>
    <ligand>
        <name>Zn(2+)</name>
        <dbReference type="ChEBI" id="CHEBI:29105"/>
        <label>1</label>
    </ligand>
</feature>
<comment type="similarity">
    <text evidence="3 7">Belongs to the metallo-beta-lactamase superfamily. Glyoxalase II family.</text>
</comment>
<evidence type="ECO:0000256" key="7">
    <source>
        <dbReference type="HAMAP-Rule" id="MF_01374"/>
    </source>
</evidence>
<name>A0A7H0FYC6_9GAMM</name>
<keyword evidence="4 7" id="KW-0479">Metal-binding</keyword>
<dbReference type="InterPro" id="IPR050110">
    <property type="entry name" value="Glyoxalase_II_hydrolase"/>
</dbReference>
<dbReference type="SMART" id="SM00849">
    <property type="entry name" value="Lactamase_B"/>
    <property type="match status" value="1"/>
</dbReference>
<dbReference type="KEGG" id="lsx:H8B22_02025"/>
<dbReference type="CDD" id="cd07723">
    <property type="entry name" value="hydroxyacylglutathione_hydrolase_MBL-fold"/>
    <property type="match status" value="1"/>
</dbReference>
<accession>A0A7H0FYC6</accession>
<comment type="cofactor">
    <cofactor evidence="7">
        <name>Zn(2+)</name>
        <dbReference type="ChEBI" id="CHEBI:29105"/>
    </cofactor>
    <text evidence="7">Binds 2 Zn(2+) ions per subunit.</text>
</comment>
<feature type="binding site" evidence="7">
    <location>
        <position position="126"/>
    </location>
    <ligand>
        <name>Zn(2+)</name>
        <dbReference type="ChEBI" id="CHEBI:29105"/>
        <label>2</label>
    </ligand>
</feature>
<dbReference type="Pfam" id="PF00753">
    <property type="entry name" value="Lactamase_B"/>
    <property type="match status" value="1"/>
</dbReference>
<dbReference type="InterPro" id="IPR036866">
    <property type="entry name" value="RibonucZ/Hydroxyglut_hydro"/>
</dbReference>
<comment type="catalytic activity">
    <reaction evidence="1 7">
        <text>an S-(2-hydroxyacyl)glutathione + H2O = a 2-hydroxy carboxylate + glutathione + H(+)</text>
        <dbReference type="Rhea" id="RHEA:21864"/>
        <dbReference type="ChEBI" id="CHEBI:15377"/>
        <dbReference type="ChEBI" id="CHEBI:15378"/>
        <dbReference type="ChEBI" id="CHEBI:57925"/>
        <dbReference type="ChEBI" id="CHEBI:58896"/>
        <dbReference type="ChEBI" id="CHEBI:71261"/>
        <dbReference type="EC" id="3.1.2.6"/>
    </reaction>
</comment>
<feature type="binding site" evidence="7">
    <location>
        <position position="164"/>
    </location>
    <ligand>
        <name>Zn(2+)</name>
        <dbReference type="ChEBI" id="CHEBI:29105"/>
        <label>2</label>
    </ligand>
</feature>
<dbReference type="EC" id="3.1.2.6" evidence="7"/>
<dbReference type="GO" id="GO:0019243">
    <property type="term" value="P:methylglyoxal catabolic process to D-lactate via S-lactoyl-glutathione"/>
    <property type="evidence" value="ECO:0007669"/>
    <property type="project" value="UniProtKB-UniRule"/>
</dbReference>
<evidence type="ECO:0000313" key="10">
    <source>
        <dbReference type="Proteomes" id="UP000516018"/>
    </source>
</evidence>
<dbReference type="Gene3D" id="3.60.15.10">
    <property type="entry name" value="Ribonuclease Z/Hydroxyacylglutathione hydrolase-like"/>
    <property type="match status" value="1"/>
</dbReference>
<feature type="domain" description="Metallo-beta-lactamase" evidence="8">
    <location>
        <begin position="11"/>
        <end position="164"/>
    </location>
</feature>
<evidence type="ECO:0000259" key="8">
    <source>
        <dbReference type="SMART" id="SM00849"/>
    </source>
</evidence>
<dbReference type="EMBL" id="CP060820">
    <property type="protein sequence ID" value="QNP41042.1"/>
    <property type="molecule type" value="Genomic_DNA"/>
</dbReference>
<evidence type="ECO:0000256" key="6">
    <source>
        <dbReference type="ARBA" id="ARBA00022833"/>
    </source>
</evidence>
<dbReference type="HAMAP" id="MF_01374">
    <property type="entry name" value="Glyoxalase_2"/>
    <property type="match status" value="1"/>
</dbReference>
<dbReference type="PANTHER" id="PTHR43705">
    <property type="entry name" value="HYDROXYACYLGLUTATHIONE HYDROLASE"/>
    <property type="match status" value="1"/>
</dbReference>
<keyword evidence="5 7" id="KW-0378">Hydrolase</keyword>
<dbReference type="GO" id="GO:0004416">
    <property type="term" value="F:hydroxyacylglutathione hydrolase activity"/>
    <property type="evidence" value="ECO:0007669"/>
    <property type="project" value="UniProtKB-UniRule"/>
</dbReference>
<dbReference type="PANTHER" id="PTHR43705:SF1">
    <property type="entry name" value="HYDROXYACYLGLUTATHIONE HYDROLASE GLOB"/>
    <property type="match status" value="1"/>
</dbReference>
<evidence type="ECO:0000256" key="5">
    <source>
        <dbReference type="ARBA" id="ARBA00022801"/>
    </source>
</evidence>
<keyword evidence="10" id="KW-1185">Reference proteome</keyword>
<dbReference type="AlphaFoldDB" id="A0A7H0FYC6"/>
<dbReference type="RefSeq" id="WP_187712479.1">
    <property type="nucleotide sequence ID" value="NZ_CP060820.1"/>
</dbReference>
<evidence type="ECO:0000256" key="1">
    <source>
        <dbReference type="ARBA" id="ARBA00001623"/>
    </source>
</evidence>
<evidence type="ECO:0000256" key="3">
    <source>
        <dbReference type="ARBA" id="ARBA00006759"/>
    </source>
</evidence>
<organism evidence="9 10">
    <name type="scientific">Agrilutibacter terrestris</name>
    <dbReference type="NCBI Taxonomy" id="2865112"/>
    <lineage>
        <taxon>Bacteria</taxon>
        <taxon>Pseudomonadati</taxon>
        <taxon>Pseudomonadota</taxon>
        <taxon>Gammaproteobacteria</taxon>
        <taxon>Lysobacterales</taxon>
        <taxon>Lysobacteraceae</taxon>
        <taxon>Agrilutibacter</taxon>
    </lineage>
</organism>
<feature type="binding site" evidence="7">
    <location>
        <position position="54"/>
    </location>
    <ligand>
        <name>Zn(2+)</name>
        <dbReference type="ChEBI" id="CHEBI:29105"/>
        <label>1</label>
    </ligand>
</feature>
<sequence length="254" mass="27845">MQLRPLPAFADNYIWTLAYDDGTALVVDPGEAAPVLEAARGGLKPVAVLLTHHHPDHVGGVEELLQAWPELAVFAPEDTRIRHATKTVREGDAVVVGPWRFRVLEIPGHTLSHVAFHGEGIVFCGDTLFSLGCGRLFEGSPAQMWASLTKLAALPPQTRVCCGHEYTVNNSRFACVVEPGNLALRRRSEEALAMRERGLPTLPSTLADELAANPFLRVDAPEVRQSLRTRLGRDPADSVEAFAELRRWKDGFTS</sequence>
<keyword evidence="6 7" id="KW-0862">Zinc</keyword>
<feature type="binding site" evidence="7">
    <location>
        <position position="56"/>
    </location>
    <ligand>
        <name>Zn(2+)</name>
        <dbReference type="ChEBI" id="CHEBI:29105"/>
        <label>2</label>
    </ligand>
</feature>
<evidence type="ECO:0000256" key="4">
    <source>
        <dbReference type="ARBA" id="ARBA00022723"/>
    </source>
</evidence>
<dbReference type="PIRSF" id="PIRSF005457">
    <property type="entry name" value="Glx"/>
    <property type="match status" value="1"/>
</dbReference>
<dbReference type="InterPro" id="IPR035680">
    <property type="entry name" value="Clx_II_MBL"/>
</dbReference>
<comment type="subunit">
    <text evidence="7">Monomer.</text>
</comment>
<feature type="binding site" evidence="7">
    <location>
        <position position="109"/>
    </location>
    <ligand>
        <name>Zn(2+)</name>
        <dbReference type="ChEBI" id="CHEBI:29105"/>
        <label>1</label>
    </ligand>
</feature>
<protein>
    <recommendedName>
        <fullName evidence="7">Hydroxyacylglutathione hydrolase</fullName>
        <ecNumber evidence="7">3.1.2.6</ecNumber>
    </recommendedName>
    <alternativeName>
        <fullName evidence="7">Glyoxalase II</fullName>
        <shortName evidence="7">Glx II</shortName>
    </alternativeName>
</protein>
<comment type="pathway">
    <text evidence="2 7">Secondary metabolite metabolism; methylglyoxal degradation; (R)-lactate from methylglyoxal: step 2/2.</text>
</comment>
<dbReference type="SUPFAM" id="SSF56281">
    <property type="entry name" value="Metallo-hydrolase/oxidoreductase"/>
    <property type="match status" value="1"/>
</dbReference>
<dbReference type="UniPathway" id="UPA00619">
    <property type="reaction ID" value="UER00676"/>
</dbReference>
<dbReference type="InterPro" id="IPR001279">
    <property type="entry name" value="Metallo-B-lactamas"/>
</dbReference>
<dbReference type="Pfam" id="PF16123">
    <property type="entry name" value="HAGH_C"/>
    <property type="match status" value="1"/>
</dbReference>
<dbReference type="InterPro" id="IPR032282">
    <property type="entry name" value="HAGH_C"/>
</dbReference>
<reference evidence="9 10" key="1">
    <citation type="submission" date="2020-08" db="EMBL/GenBank/DDBJ databases">
        <title>Lysobacter sp. II4 sp. nov., isolated from soil.</title>
        <authorList>
            <person name="Woo C.Y."/>
            <person name="Kim J."/>
        </authorList>
    </citation>
    <scope>NUCLEOTIDE SEQUENCE [LARGE SCALE GENOMIC DNA]</scope>
    <source>
        <strain evidence="9 10">II4</strain>
    </source>
</reference>